<evidence type="ECO:0000313" key="1">
    <source>
        <dbReference type="EMBL" id="RJF69910.1"/>
    </source>
</evidence>
<evidence type="ECO:0000313" key="2">
    <source>
        <dbReference type="Proteomes" id="UP000285523"/>
    </source>
</evidence>
<sequence>MQIEFDQILRLKVGRPIGVVDPCFSFSARSKKIHSSHSRLILLKILLSIQLDDCFVEKTGIVASSNYARLHKRNEPL</sequence>
<name>A0A418V1X5_RHOPL</name>
<reference evidence="1 2" key="1">
    <citation type="submission" date="2018-09" db="EMBL/GenBank/DDBJ databases">
        <title>Draft genome sequence of Rhodopseudomonas palustris 2.1.18.</title>
        <authorList>
            <person name="Robertson S.L."/>
            <person name="Meyer T.E."/>
            <person name="Kyndt J.A."/>
        </authorList>
    </citation>
    <scope>NUCLEOTIDE SEQUENCE [LARGE SCALE GENOMIC DNA]</scope>
    <source>
        <strain evidence="1 2">2.1.18</strain>
    </source>
</reference>
<dbReference type="EMBL" id="QYYD01000020">
    <property type="protein sequence ID" value="RJF69910.1"/>
    <property type="molecule type" value="Genomic_DNA"/>
</dbReference>
<protein>
    <submittedName>
        <fullName evidence="1">Uncharacterized protein</fullName>
    </submittedName>
</protein>
<organism evidence="1 2">
    <name type="scientific">Rhodopseudomonas palustris</name>
    <dbReference type="NCBI Taxonomy" id="1076"/>
    <lineage>
        <taxon>Bacteria</taxon>
        <taxon>Pseudomonadati</taxon>
        <taxon>Pseudomonadota</taxon>
        <taxon>Alphaproteobacteria</taxon>
        <taxon>Hyphomicrobiales</taxon>
        <taxon>Nitrobacteraceae</taxon>
        <taxon>Rhodopseudomonas</taxon>
    </lineage>
</organism>
<comment type="caution">
    <text evidence="1">The sequence shown here is derived from an EMBL/GenBank/DDBJ whole genome shotgun (WGS) entry which is preliminary data.</text>
</comment>
<dbReference type="Proteomes" id="UP000285523">
    <property type="component" value="Unassembled WGS sequence"/>
</dbReference>
<gene>
    <name evidence="1" type="ORF">D4Q52_18425</name>
</gene>
<dbReference type="AlphaFoldDB" id="A0A418V1X5"/>
<proteinExistence type="predicted"/>
<accession>A0A418V1X5</accession>